<dbReference type="EMBL" id="JARLKZ010000016">
    <property type="protein sequence ID" value="MEC0242273.1"/>
    <property type="molecule type" value="Genomic_DNA"/>
</dbReference>
<evidence type="ECO:0000256" key="7">
    <source>
        <dbReference type="ARBA" id="ARBA00023163"/>
    </source>
</evidence>
<dbReference type="Gene3D" id="3.40.50.2300">
    <property type="match status" value="1"/>
</dbReference>
<feature type="coiled-coil region" evidence="9">
    <location>
        <begin position="109"/>
        <end position="143"/>
    </location>
</feature>
<dbReference type="InterPro" id="IPR011006">
    <property type="entry name" value="CheY-like_superfamily"/>
</dbReference>
<dbReference type="InterPro" id="IPR041522">
    <property type="entry name" value="CdaR_GGDEF"/>
</dbReference>
<keyword evidence="4" id="KW-0902">Two-component regulatory system</keyword>
<dbReference type="Gene3D" id="1.10.10.60">
    <property type="entry name" value="Homeodomain-like"/>
    <property type="match status" value="2"/>
</dbReference>
<evidence type="ECO:0000259" key="11">
    <source>
        <dbReference type="PROSITE" id="PS50110"/>
    </source>
</evidence>
<evidence type="ECO:0000256" key="2">
    <source>
        <dbReference type="ARBA" id="ARBA00022490"/>
    </source>
</evidence>
<gene>
    <name evidence="12" type="ORF">P4H66_20925</name>
</gene>
<evidence type="ECO:0000313" key="13">
    <source>
        <dbReference type="Proteomes" id="UP001344632"/>
    </source>
</evidence>
<comment type="caution">
    <text evidence="12">The sequence shown here is derived from an EMBL/GenBank/DDBJ whole genome shotgun (WGS) entry which is preliminary data.</text>
</comment>
<evidence type="ECO:0000256" key="5">
    <source>
        <dbReference type="ARBA" id="ARBA00023015"/>
    </source>
</evidence>
<dbReference type="SUPFAM" id="SSF52172">
    <property type="entry name" value="CheY-like"/>
    <property type="match status" value="1"/>
</dbReference>
<comment type="subcellular location">
    <subcellularLocation>
        <location evidence="1">Cytoplasm</location>
    </subcellularLocation>
</comment>
<evidence type="ECO:0000256" key="9">
    <source>
        <dbReference type="SAM" id="Coils"/>
    </source>
</evidence>
<dbReference type="CDD" id="cd17536">
    <property type="entry name" value="REC_YesN-like"/>
    <property type="match status" value="1"/>
</dbReference>
<dbReference type="PROSITE" id="PS01124">
    <property type="entry name" value="HTH_ARAC_FAMILY_2"/>
    <property type="match status" value="1"/>
</dbReference>
<dbReference type="InterPro" id="IPR018060">
    <property type="entry name" value="HTH_AraC"/>
</dbReference>
<sequence>MYKVILIDDEDEVREGIRNKISWKDCGFELIGEYDNGRDALDAIDCEHPDLIVTDICMAFMDGLELARIVSEQYRDMKVVIITGYEDFEYAKQAITYRVQEYLLKPINAREFTSLMLQMKNELDAEREQRRNLSQLRIQLNESLPLLRERFMERLVFTRISREMLQRKLDYFHIHLSGPSYIALVIDMGQARGKRELRDEQELLQFAAYNIVQEQLEQDGIGIAFRTRDDRLAVILQGGTEHLELKAQRVADQVRSSLDKYIRLPSSIGIGRKIDALEEISSSYQEALSSLDYTFLLGEGRVISIQDVEYGHTVPAYTADWEQQLISSLKTGKMSQVSSVFQGWFQELKSRSVSVERCHSILYQILIAMMKHAEETGLGDSSLIPAEAFSKVGSFHTLDEAQSWIEGIGRDILINLTEHRSCHIRSQMDTAEAYIRANYQDESLSLQQVCSHLFMSASYFSALFKQHTGVTFVEYVTRIRMKKAKELLSTTRMKSYEIAEKAGYSDPQYFSVLFKRNTGKTPKEFRHQQQESIR</sequence>
<dbReference type="PANTHER" id="PTHR42713">
    <property type="entry name" value="HISTIDINE KINASE-RELATED"/>
    <property type="match status" value="1"/>
</dbReference>
<feature type="domain" description="Response regulatory" evidence="11">
    <location>
        <begin position="3"/>
        <end position="120"/>
    </location>
</feature>
<protein>
    <submittedName>
        <fullName evidence="12">Response regulator</fullName>
    </submittedName>
</protein>
<dbReference type="Pfam" id="PF12833">
    <property type="entry name" value="HTH_18"/>
    <property type="match status" value="1"/>
</dbReference>
<keyword evidence="5" id="KW-0805">Transcription regulation</keyword>
<dbReference type="Pfam" id="PF00072">
    <property type="entry name" value="Response_reg"/>
    <property type="match status" value="1"/>
</dbReference>
<feature type="modified residue" description="4-aspartylphosphate" evidence="8">
    <location>
        <position position="55"/>
    </location>
</feature>
<dbReference type="InterPro" id="IPR001789">
    <property type="entry name" value="Sig_transdc_resp-reg_receiver"/>
</dbReference>
<evidence type="ECO:0000256" key="6">
    <source>
        <dbReference type="ARBA" id="ARBA00023125"/>
    </source>
</evidence>
<feature type="domain" description="HTH araC/xylS-type" evidence="10">
    <location>
        <begin position="429"/>
        <end position="528"/>
    </location>
</feature>
<keyword evidence="3 8" id="KW-0597">Phosphoprotein</keyword>
<reference evidence="12 13" key="1">
    <citation type="submission" date="2023-03" db="EMBL/GenBank/DDBJ databases">
        <title>Bacillus Genome Sequencing.</title>
        <authorList>
            <person name="Dunlap C."/>
        </authorList>
    </citation>
    <scope>NUCLEOTIDE SEQUENCE [LARGE SCALE GENOMIC DNA]</scope>
    <source>
        <strain evidence="12 13">BD-525</strain>
    </source>
</reference>
<keyword evidence="9" id="KW-0175">Coiled coil</keyword>
<dbReference type="InterPro" id="IPR051552">
    <property type="entry name" value="HptR"/>
</dbReference>
<organism evidence="12 13">
    <name type="scientific">Paenibacillus dokdonensis</name>
    <dbReference type="NCBI Taxonomy" id="2567944"/>
    <lineage>
        <taxon>Bacteria</taxon>
        <taxon>Bacillati</taxon>
        <taxon>Bacillota</taxon>
        <taxon>Bacilli</taxon>
        <taxon>Bacillales</taxon>
        <taxon>Paenibacillaceae</taxon>
        <taxon>Paenibacillus</taxon>
    </lineage>
</organism>
<keyword evidence="2" id="KW-0963">Cytoplasm</keyword>
<dbReference type="SMART" id="SM00448">
    <property type="entry name" value="REC"/>
    <property type="match status" value="1"/>
</dbReference>
<evidence type="ECO:0000313" key="12">
    <source>
        <dbReference type="EMBL" id="MEC0242273.1"/>
    </source>
</evidence>
<dbReference type="Pfam" id="PF17853">
    <property type="entry name" value="GGDEF_2"/>
    <property type="match status" value="1"/>
</dbReference>
<dbReference type="PANTHER" id="PTHR42713:SF3">
    <property type="entry name" value="TRANSCRIPTIONAL REGULATORY PROTEIN HPTR"/>
    <property type="match status" value="1"/>
</dbReference>
<name>A0ABU6GSS2_9BACL</name>
<evidence type="ECO:0000256" key="1">
    <source>
        <dbReference type="ARBA" id="ARBA00004496"/>
    </source>
</evidence>
<dbReference type="PROSITE" id="PS50110">
    <property type="entry name" value="RESPONSE_REGULATORY"/>
    <property type="match status" value="1"/>
</dbReference>
<dbReference type="SUPFAM" id="SSF46689">
    <property type="entry name" value="Homeodomain-like"/>
    <property type="match status" value="2"/>
</dbReference>
<keyword evidence="6" id="KW-0238">DNA-binding</keyword>
<proteinExistence type="predicted"/>
<keyword evidence="13" id="KW-1185">Reference proteome</keyword>
<evidence type="ECO:0000259" key="10">
    <source>
        <dbReference type="PROSITE" id="PS01124"/>
    </source>
</evidence>
<dbReference type="RefSeq" id="WP_326090043.1">
    <property type="nucleotide sequence ID" value="NZ_JARLKZ010000016.1"/>
</dbReference>
<dbReference type="SMART" id="SM00342">
    <property type="entry name" value="HTH_ARAC"/>
    <property type="match status" value="1"/>
</dbReference>
<evidence type="ECO:0000256" key="4">
    <source>
        <dbReference type="ARBA" id="ARBA00023012"/>
    </source>
</evidence>
<dbReference type="Proteomes" id="UP001344632">
    <property type="component" value="Unassembled WGS sequence"/>
</dbReference>
<accession>A0ABU6GSS2</accession>
<evidence type="ECO:0000256" key="3">
    <source>
        <dbReference type="ARBA" id="ARBA00022553"/>
    </source>
</evidence>
<evidence type="ECO:0000256" key="8">
    <source>
        <dbReference type="PROSITE-ProRule" id="PRU00169"/>
    </source>
</evidence>
<dbReference type="InterPro" id="IPR009057">
    <property type="entry name" value="Homeodomain-like_sf"/>
</dbReference>
<keyword evidence="7" id="KW-0804">Transcription</keyword>